<keyword evidence="4 8" id="KW-0812">Transmembrane</keyword>
<dbReference type="STRING" id="45286.A0A0X8HV98"/>
<dbReference type="InterPro" id="IPR050524">
    <property type="entry name" value="APC_YAT"/>
</dbReference>
<proteinExistence type="inferred from homology"/>
<evidence type="ECO:0000256" key="7">
    <source>
        <dbReference type="ARBA" id="ARBA00023136"/>
    </source>
</evidence>
<dbReference type="GeneID" id="28725726"/>
<dbReference type="InterPro" id="IPR004841">
    <property type="entry name" value="AA-permease/SLC12A_dom"/>
</dbReference>
<feature type="transmembrane region" description="Helical" evidence="8">
    <location>
        <begin position="187"/>
        <end position="207"/>
    </location>
</feature>
<accession>A0A0X8HV98</accession>
<evidence type="ECO:0000313" key="11">
    <source>
        <dbReference type="Proteomes" id="UP000243052"/>
    </source>
</evidence>
<evidence type="ECO:0000313" key="10">
    <source>
        <dbReference type="EMBL" id="AMD22376.1"/>
    </source>
</evidence>
<comment type="similarity">
    <text evidence="2">Belongs to the amino acid-polyamine-organocation (APC) superfamily. YAT (TC 2.A.3.10) family.</text>
</comment>
<dbReference type="PANTHER" id="PTHR43341">
    <property type="entry name" value="AMINO ACID PERMEASE"/>
    <property type="match status" value="1"/>
</dbReference>
<dbReference type="PANTHER" id="PTHR43341:SF7">
    <property type="entry name" value="LEU_VAL_ILE AMINO-ACID PERMEASE-RELATED"/>
    <property type="match status" value="1"/>
</dbReference>
<dbReference type="OrthoDB" id="3900342at2759"/>
<name>A0A0X8HV98_9SACH</name>
<gene>
    <name evidence="10" type="ORF">AW171_hschr74411</name>
</gene>
<feature type="transmembrane region" description="Helical" evidence="8">
    <location>
        <begin position="511"/>
        <end position="532"/>
    </location>
</feature>
<keyword evidence="7 8" id="KW-0472">Membrane</keyword>
<dbReference type="GO" id="GO:0015171">
    <property type="term" value="F:amino acid transmembrane transporter activity"/>
    <property type="evidence" value="ECO:0007669"/>
    <property type="project" value="TreeGrafter"/>
</dbReference>
<feature type="transmembrane region" description="Helical" evidence="8">
    <location>
        <begin position="428"/>
        <end position="454"/>
    </location>
</feature>
<feature type="transmembrane region" description="Helical" evidence="8">
    <location>
        <begin position="265"/>
        <end position="285"/>
    </location>
</feature>
<dbReference type="Gene3D" id="1.20.1740.10">
    <property type="entry name" value="Amino acid/polyamine transporter I"/>
    <property type="match status" value="1"/>
</dbReference>
<feature type="transmembrane region" description="Helical" evidence="8">
    <location>
        <begin position="101"/>
        <end position="121"/>
    </location>
</feature>
<dbReference type="FunFam" id="1.20.1740.10:FF:000017">
    <property type="entry name" value="Amino acid permease"/>
    <property type="match status" value="1"/>
</dbReference>
<feature type="transmembrane region" description="Helical" evidence="8">
    <location>
        <begin position="219"/>
        <end position="245"/>
    </location>
</feature>
<reference evidence="10 11" key="1">
    <citation type="submission" date="2016-01" db="EMBL/GenBank/DDBJ databases">
        <title>Genome sequence of the yeast Holleya sinecauda.</title>
        <authorList>
            <person name="Dietrich F.S."/>
        </authorList>
    </citation>
    <scope>NUCLEOTIDE SEQUENCE [LARGE SCALE GENOMIC DNA]</scope>
    <source>
        <strain evidence="10 11">ATCC 58844</strain>
    </source>
</reference>
<protein>
    <submittedName>
        <fullName evidence="10">HGR037Cp</fullName>
    </submittedName>
</protein>
<dbReference type="InterPro" id="IPR004840">
    <property type="entry name" value="Amino_acid_permease_CS"/>
</dbReference>
<evidence type="ECO:0000256" key="4">
    <source>
        <dbReference type="ARBA" id="ARBA00022692"/>
    </source>
</evidence>
<evidence type="ECO:0000256" key="3">
    <source>
        <dbReference type="ARBA" id="ARBA00022448"/>
    </source>
</evidence>
<keyword evidence="11" id="KW-1185">Reference proteome</keyword>
<dbReference type="AlphaFoldDB" id="A0A0X8HV98"/>
<evidence type="ECO:0000256" key="1">
    <source>
        <dbReference type="ARBA" id="ARBA00004141"/>
    </source>
</evidence>
<feature type="transmembrane region" description="Helical" evidence="8">
    <location>
        <begin position="475"/>
        <end position="499"/>
    </location>
</feature>
<feature type="transmembrane region" description="Helical" evidence="8">
    <location>
        <begin position="404"/>
        <end position="422"/>
    </location>
</feature>
<dbReference type="GO" id="GO:0016020">
    <property type="term" value="C:membrane"/>
    <property type="evidence" value="ECO:0007669"/>
    <property type="project" value="UniProtKB-SubCell"/>
</dbReference>
<keyword evidence="6 8" id="KW-1133">Transmembrane helix</keyword>
<organism evidence="10 11">
    <name type="scientific">Eremothecium sinecaudum</name>
    <dbReference type="NCBI Taxonomy" id="45286"/>
    <lineage>
        <taxon>Eukaryota</taxon>
        <taxon>Fungi</taxon>
        <taxon>Dikarya</taxon>
        <taxon>Ascomycota</taxon>
        <taxon>Saccharomycotina</taxon>
        <taxon>Saccharomycetes</taxon>
        <taxon>Saccharomycetales</taxon>
        <taxon>Saccharomycetaceae</taxon>
        <taxon>Eremothecium</taxon>
    </lineage>
</organism>
<evidence type="ECO:0000256" key="6">
    <source>
        <dbReference type="ARBA" id="ARBA00022989"/>
    </source>
</evidence>
<sequence>MAKVEDGLKLEKTLASQTEYVSSSSGENERTSLLHRFVDSFKRVELGEVQEGEDGEDGETKTDIRVKLKQDMRKRHVWMMSLGTGIGTGLLVANANSLRFGGPAALLIGYILVSMVSYVMMNAAGEMAVTYPTLPGGYNSYSSIFISKPIGFATTWVYCLQWVTVLPLELITATIVIKYWLSSYVPLFITIFYLMILFVHFFGVWMYGETEFFCNAAKVIMITMFLILGVIVNCGGIGNSGYIGAKYWNDPGAFVEGSALQKIKGIAFVLVTGYFSYGGMELYALSVNELPNPRRAIPSACKKGIYRILIVYITSMALVTFLVPHDSDQLVGAGFERLASPYVIAMSLHGVKVVPHIINAVILISVISVANSAMFSGPRLLCALAEQGYAPKFLDYVDRTGRPLTALLACSIAGLLAYTAVAKNEVEIFEWLAAIAGLSEVFTWGAICLSHYRFRKAMKHHGKSLDTVGYKSKTGALGSFVAVFFCGLVLVAQLWVAISPMNSAVKPSANAFFKLCMALPIWIFSCIGYCIYSKNWKLLNPIESIDVDYGRRIYDAEVLKQEEFEYAEMIKNRGWRARIVAFWC</sequence>
<feature type="domain" description="Amino acid permease/ SLC12A" evidence="9">
    <location>
        <begin position="76"/>
        <end position="538"/>
    </location>
</feature>
<dbReference type="EMBL" id="CP014247">
    <property type="protein sequence ID" value="AMD22376.1"/>
    <property type="molecule type" value="Genomic_DNA"/>
</dbReference>
<dbReference type="RefSeq" id="XP_017989372.1">
    <property type="nucleotide sequence ID" value="XM_018133883.1"/>
</dbReference>
<evidence type="ECO:0000256" key="2">
    <source>
        <dbReference type="ARBA" id="ARBA00006983"/>
    </source>
</evidence>
<comment type="subcellular location">
    <subcellularLocation>
        <location evidence="1">Membrane</location>
        <topology evidence="1">Multi-pass membrane protein</topology>
    </subcellularLocation>
</comment>
<feature type="transmembrane region" description="Helical" evidence="8">
    <location>
        <begin position="77"/>
        <end position="95"/>
    </location>
</feature>
<dbReference type="PROSITE" id="PS00218">
    <property type="entry name" value="AMINO_ACID_PERMEASE_1"/>
    <property type="match status" value="1"/>
</dbReference>
<dbReference type="Proteomes" id="UP000243052">
    <property type="component" value="Chromosome vii"/>
</dbReference>
<feature type="transmembrane region" description="Helical" evidence="8">
    <location>
        <begin position="343"/>
        <end position="370"/>
    </location>
</feature>
<evidence type="ECO:0000256" key="8">
    <source>
        <dbReference type="SAM" id="Phobius"/>
    </source>
</evidence>
<feature type="transmembrane region" description="Helical" evidence="8">
    <location>
        <begin position="305"/>
        <end position="323"/>
    </location>
</feature>
<evidence type="ECO:0000256" key="5">
    <source>
        <dbReference type="ARBA" id="ARBA00022970"/>
    </source>
</evidence>
<dbReference type="Pfam" id="PF00324">
    <property type="entry name" value="AA_permease"/>
    <property type="match status" value="1"/>
</dbReference>
<evidence type="ECO:0000259" key="9">
    <source>
        <dbReference type="Pfam" id="PF00324"/>
    </source>
</evidence>
<keyword evidence="5" id="KW-0029">Amino-acid transport</keyword>
<dbReference type="PIRSF" id="PIRSF006060">
    <property type="entry name" value="AA_transporter"/>
    <property type="match status" value="1"/>
</dbReference>
<keyword evidence="3" id="KW-0813">Transport</keyword>